<sequence length="241" mass="26500">MVRSFFMVSHVQGLFFTLSSRPRPPQLSFSSSSSSSLSPTPTPTPTPTVHTITFHTITFYMPGAFSETIFVMLYTQTSIGIVLPIAAGRSAGCTLISNGDSWHFETSDDPPLYFYEDCELTNSNALIQLSPSSSDEIGLLCDPTVEVGRETNFSEIRWRFSDVVKESSTTSENSIAEATRASNGSNRSFGDTGGNYLLLIFLLAFINIKSKLNIHLRLGLIGNSVHLKMTSFYKPKQTPSK</sequence>
<dbReference type="OrthoDB" id="2985813at2759"/>
<dbReference type="EMBL" id="ML179060">
    <property type="protein sequence ID" value="THV04086.1"/>
    <property type="molecule type" value="Genomic_DNA"/>
</dbReference>
<gene>
    <name evidence="2" type="ORF">K435DRAFT_791270</name>
</gene>
<evidence type="ECO:0000313" key="3">
    <source>
        <dbReference type="Proteomes" id="UP000297245"/>
    </source>
</evidence>
<evidence type="ECO:0000256" key="1">
    <source>
        <dbReference type="SAM" id="MobiDB-lite"/>
    </source>
</evidence>
<organism evidence="2 3">
    <name type="scientific">Dendrothele bispora (strain CBS 962.96)</name>
    <dbReference type="NCBI Taxonomy" id="1314807"/>
    <lineage>
        <taxon>Eukaryota</taxon>
        <taxon>Fungi</taxon>
        <taxon>Dikarya</taxon>
        <taxon>Basidiomycota</taxon>
        <taxon>Agaricomycotina</taxon>
        <taxon>Agaricomycetes</taxon>
        <taxon>Agaricomycetidae</taxon>
        <taxon>Agaricales</taxon>
        <taxon>Agaricales incertae sedis</taxon>
        <taxon>Dendrothele</taxon>
    </lineage>
</organism>
<dbReference type="AlphaFoldDB" id="A0A4V4HHU2"/>
<proteinExistence type="predicted"/>
<dbReference type="Proteomes" id="UP000297245">
    <property type="component" value="Unassembled WGS sequence"/>
</dbReference>
<protein>
    <submittedName>
        <fullName evidence="2">Uncharacterized protein</fullName>
    </submittedName>
</protein>
<evidence type="ECO:0000313" key="2">
    <source>
        <dbReference type="EMBL" id="THV04086.1"/>
    </source>
</evidence>
<reference evidence="2 3" key="1">
    <citation type="journal article" date="2019" name="Nat. Ecol. Evol.">
        <title>Megaphylogeny resolves global patterns of mushroom evolution.</title>
        <authorList>
            <person name="Varga T."/>
            <person name="Krizsan K."/>
            <person name="Foldi C."/>
            <person name="Dima B."/>
            <person name="Sanchez-Garcia M."/>
            <person name="Sanchez-Ramirez S."/>
            <person name="Szollosi G.J."/>
            <person name="Szarkandi J.G."/>
            <person name="Papp V."/>
            <person name="Albert L."/>
            <person name="Andreopoulos W."/>
            <person name="Angelini C."/>
            <person name="Antonin V."/>
            <person name="Barry K.W."/>
            <person name="Bougher N.L."/>
            <person name="Buchanan P."/>
            <person name="Buyck B."/>
            <person name="Bense V."/>
            <person name="Catcheside P."/>
            <person name="Chovatia M."/>
            <person name="Cooper J."/>
            <person name="Damon W."/>
            <person name="Desjardin D."/>
            <person name="Finy P."/>
            <person name="Geml J."/>
            <person name="Haridas S."/>
            <person name="Hughes K."/>
            <person name="Justo A."/>
            <person name="Karasinski D."/>
            <person name="Kautmanova I."/>
            <person name="Kiss B."/>
            <person name="Kocsube S."/>
            <person name="Kotiranta H."/>
            <person name="LaButti K.M."/>
            <person name="Lechner B.E."/>
            <person name="Liimatainen K."/>
            <person name="Lipzen A."/>
            <person name="Lukacs Z."/>
            <person name="Mihaltcheva S."/>
            <person name="Morgado L.N."/>
            <person name="Niskanen T."/>
            <person name="Noordeloos M.E."/>
            <person name="Ohm R.A."/>
            <person name="Ortiz-Santana B."/>
            <person name="Ovrebo C."/>
            <person name="Racz N."/>
            <person name="Riley R."/>
            <person name="Savchenko A."/>
            <person name="Shiryaev A."/>
            <person name="Soop K."/>
            <person name="Spirin V."/>
            <person name="Szebenyi C."/>
            <person name="Tomsovsky M."/>
            <person name="Tulloss R.E."/>
            <person name="Uehling J."/>
            <person name="Grigoriev I.V."/>
            <person name="Vagvolgyi C."/>
            <person name="Papp T."/>
            <person name="Martin F.M."/>
            <person name="Miettinen O."/>
            <person name="Hibbett D.S."/>
            <person name="Nagy L.G."/>
        </authorList>
    </citation>
    <scope>NUCLEOTIDE SEQUENCE [LARGE SCALE GENOMIC DNA]</scope>
    <source>
        <strain evidence="2 3">CBS 962.96</strain>
    </source>
</reference>
<feature type="compositionally biased region" description="Low complexity" evidence="1">
    <location>
        <begin position="23"/>
        <end position="39"/>
    </location>
</feature>
<keyword evidence="3" id="KW-1185">Reference proteome</keyword>
<name>A0A4V4HHU2_DENBC</name>
<accession>A0A4V4HHU2</accession>
<feature type="region of interest" description="Disordered" evidence="1">
    <location>
        <begin position="23"/>
        <end position="46"/>
    </location>
</feature>